<dbReference type="GO" id="GO:0010468">
    <property type="term" value="P:regulation of gene expression"/>
    <property type="evidence" value="ECO:0007669"/>
    <property type="project" value="TreeGrafter"/>
</dbReference>
<dbReference type="EMBL" id="BQKI01000084">
    <property type="protein sequence ID" value="GJN32938.1"/>
    <property type="molecule type" value="Genomic_DNA"/>
</dbReference>
<dbReference type="PANTHER" id="PTHR31304">
    <property type="entry name" value="LOB DOMAIN-CONTAINING PROTEIN 38"/>
    <property type="match status" value="1"/>
</dbReference>
<evidence type="ECO:0000313" key="4">
    <source>
        <dbReference type="EMBL" id="GJN32938.1"/>
    </source>
</evidence>
<proteinExistence type="inferred from homology"/>
<organism evidence="4 5">
    <name type="scientific">Eleusine coracana subsp. coracana</name>
    <dbReference type="NCBI Taxonomy" id="191504"/>
    <lineage>
        <taxon>Eukaryota</taxon>
        <taxon>Viridiplantae</taxon>
        <taxon>Streptophyta</taxon>
        <taxon>Embryophyta</taxon>
        <taxon>Tracheophyta</taxon>
        <taxon>Spermatophyta</taxon>
        <taxon>Magnoliopsida</taxon>
        <taxon>Liliopsida</taxon>
        <taxon>Poales</taxon>
        <taxon>Poaceae</taxon>
        <taxon>PACMAD clade</taxon>
        <taxon>Chloridoideae</taxon>
        <taxon>Cynodonteae</taxon>
        <taxon>Eleusininae</taxon>
        <taxon>Eleusine</taxon>
    </lineage>
</organism>
<evidence type="ECO:0000313" key="5">
    <source>
        <dbReference type="Proteomes" id="UP001054889"/>
    </source>
</evidence>
<comment type="similarity">
    <text evidence="1">Belongs to the LOB domain-containing protein family.</text>
</comment>
<reference evidence="4" key="2">
    <citation type="submission" date="2021-12" db="EMBL/GenBank/DDBJ databases">
        <title>Resequencing data analysis of finger millet.</title>
        <authorList>
            <person name="Hatakeyama M."/>
            <person name="Aluri S."/>
            <person name="Balachadran M.T."/>
            <person name="Sivarajan S.R."/>
            <person name="Poveda L."/>
            <person name="Shimizu-Inatsugi R."/>
            <person name="Schlapbach R."/>
            <person name="Sreeman S.M."/>
            <person name="Shimizu K.K."/>
        </authorList>
    </citation>
    <scope>NUCLEOTIDE SEQUENCE</scope>
</reference>
<comment type="caution">
    <text evidence="4">The sequence shown here is derived from an EMBL/GenBank/DDBJ whole genome shotgun (WGS) entry which is preliminary data.</text>
</comment>
<dbReference type="Proteomes" id="UP001054889">
    <property type="component" value="Unassembled WGS sequence"/>
</dbReference>
<dbReference type="Pfam" id="PF03195">
    <property type="entry name" value="LOB"/>
    <property type="match status" value="1"/>
</dbReference>
<name>A0AAV5FB91_ELECO</name>
<feature type="region of interest" description="Disordered" evidence="2">
    <location>
        <begin position="69"/>
        <end position="121"/>
    </location>
</feature>
<feature type="compositionally biased region" description="Polar residues" evidence="2">
    <location>
        <begin position="110"/>
        <end position="121"/>
    </location>
</feature>
<dbReference type="PANTHER" id="PTHR31304:SF1">
    <property type="entry name" value="LOB DOMAIN-CONTAINING PROTEIN 39"/>
    <property type="match status" value="1"/>
</dbReference>
<sequence length="136" mass="14849">MSTAGTTMSSNGRRVLRKGCSEDCVLRPCLQWLETPEVQGHATVFVAKFFGRTGLMSFPTAVPTRRVVTAPNAASSRRSRKMDARVAPPWHSPSCPKMCRAHGQTPGDLPTSSCRKASRGSVSCSDELDELLRLRD</sequence>
<dbReference type="InterPro" id="IPR004883">
    <property type="entry name" value="LOB"/>
</dbReference>
<reference evidence="4" key="1">
    <citation type="journal article" date="2018" name="DNA Res.">
        <title>Multiple hybrid de novo genome assembly of finger millet, an orphan allotetraploid crop.</title>
        <authorList>
            <person name="Hatakeyama M."/>
            <person name="Aluri S."/>
            <person name="Balachadran M.T."/>
            <person name="Sivarajan S.R."/>
            <person name="Patrignani A."/>
            <person name="Gruter S."/>
            <person name="Poveda L."/>
            <person name="Shimizu-Inatsugi R."/>
            <person name="Baeten J."/>
            <person name="Francoijs K.J."/>
            <person name="Nataraja K.N."/>
            <person name="Reddy Y.A.N."/>
            <person name="Phadnis S."/>
            <person name="Ravikumar R.L."/>
            <person name="Schlapbach R."/>
            <person name="Sreeman S.M."/>
            <person name="Shimizu K.K."/>
        </authorList>
    </citation>
    <scope>NUCLEOTIDE SEQUENCE</scope>
</reference>
<evidence type="ECO:0000256" key="2">
    <source>
        <dbReference type="SAM" id="MobiDB-lite"/>
    </source>
</evidence>
<keyword evidence="5" id="KW-1185">Reference proteome</keyword>
<accession>A0AAV5FB91</accession>
<evidence type="ECO:0000256" key="1">
    <source>
        <dbReference type="ARBA" id="ARBA00005474"/>
    </source>
</evidence>
<gene>
    <name evidence="4" type="primary">gb21483</name>
    <name evidence="4" type="ORF">PR202_gb21483</name>
</gene>
<protein>
    <recommendedName>
        <fullName evidence="3">LOB domain-containing protein</fullName>
    </recommendedName>
</protein>
<evidence type="ECO:0000259" key="3">
    <source>
        <dbReference type="Pfam" id="PF03195"/>
    </source>
</evidence>
<dbReference type="AlphaFoldDB" id="A0AAV5FB91"/>
<feature type="domain" description="LOB" evidence="3">
    <location>
        <begin position="14"/>
        <end position="65"/>
    </location>
</feature>